<dbReference type="InterPro" id="IPR013830">
    <property type="entry name" value="SGNH_hydro"/>
</dbReference>
<sequence>MKTNQSDRRAFINKVALGGLAAISIPEIVFSATSEKPGKKINLNKNDTILFQGDSITDAGRLRTDPDFNTQKGFGGGYAFLSAAELLNKFPEKDLKLYNRGISGNKVHQLADRWEADALNLSPNVISILIGVNDYWHFIRNTYKGTLDTYRNDYRALLNKTREKLPNVKFIIGEPFAIIGKSVDKSWFPAFSEYQKVSKQMAEEFDAVFIPFQKVFDQALEKAPGAYWAPDGVHPSIAGARLMSQAWLDAVKG</sequence>
<dbReference type="CDD" id="cd01834">
    <property type="entry name" value="SGNH_hydrolase_like_2"/>
    <property type="match status" value="1"/>
</dbReference>
<dbReference type="Pfam" id="PF13472">
    <property type="entry name" value="Lipase_GDSL_2"/>
    <property type="match status" value="1"/>
</dbReference>
<comment type="caution">
    <text evidence="2">The sequence shown here is derived from an EMBL/GenBank/DDBJ whole genome shotgun (WGS) entry which is preliminary data.</text>
</comment>
<name>A0ABW4ZRI4_9SPHI</name>
<evidence type="ECO:0000313" key="3">
    <source>
        <dbReference type="Proteomes" id="UP001597387"/>
    </source>
</evidence>
<dbReference type="EC" id="3.1.-.-" evidence="2"/>
<dbReference type="Proteomes" id="UP001597387">
    <property type="component" value="Unassembled WGS sequence"/>
</dbReference>
<evidence type="ECO:0000313" key="2">
    <source>
        <dbReference type="EMBL" id="MFD2164251.1"/>
    </source>
</evidence>
<dbReference type="RefSeq" id="WP_255904269.1">
    <property type="nucleotide sequence ID" value="NZ_JAFMZO010000004.1"/>
</dbReference>
<dbReference type="GO" id="GO:0016787">
    <property type="term" value="F:hydrolase activity"/>
    <property type="evidence" value="ECO:0007669"/>
    <property type="project" value="UniProtKB-KW"/>
</dbReference>
<accession>A0ABW4ZRI4</accession>
<gene>
    <name evidence="2" type="ORF">ACFSJU_17715</name>
</gene>
<dbReference type="PANTHER" id="PTHR30383:SF5">
    <property type="entry name" value="SGNH HYDROLASE-TYPE ESTERASE DOMAIN-CONTAINING PROTEIN"/>
    <property type="match status" value="1"/>
</dbReference>
<proteinExistence type="predicted"/>
<keyword evidence="2" id="KW-0378">Hydrolase</keyword>
<dbReference type="SUPFAM" id="SSF52266">
    <property type="entry name" value="SGNH hydrolase"/>
    <property type="match status" value="1"/>
</dbReference>
<organism evidence="2 3">
    <name type="scientific">Paradesertivirga mongoliensis</name>
    <dbReference type="NCBI Taxonomy" id="2100740"/>
    <lineage>
        <taxon>Bacteria</taxon>
        <taxon>Pseudomonadati</taxon>
        <taxon>Bacteroidota</taxon>
        <taxon>Sphingobacteriia</taxon>
        <taxon>Sphingobacteriales</taxon>
        <taxon>Sphingobacteriaceae</taxon>
        <taxon>Paradesertivirga</taxon>
    </lineage>
</organism>
<dbReference type="PANTHER" id="PTHR30383">
    <property type="entry name" value="THIOESTERASE 1/PROTEASE 1/LYSOPHOSPHOLIPASE L1"/>
    <property type="match status" value="1"/>
</dbReference>
<keyword evidence="3" id="KW-1185">Reference proteome</keyword>
<feature type="domain" description="SGNH hydrolase-type esterase" evidence="1">
    <location>
        <begin position="53"/>
        <end position="242"/>
    </location>
</feature>
<evidence type="ECO:0000259" key="1">
    <source>
        <dbReference type="Pfam" id="PF13472"/>
    </source>
</evidence>
<protein>
    <submittedName>
        <fullName evidence="2">SGNH/GDSL hydrolase family protein</fullName>
        <ecNumber evidence="2">3.1.-.-</ecNumber>
    </submittedName>
</protein>
<reference evidence="3" key="1">
    <citation type="journal article" date="2019" name="Int. J. Syst. Evol. Microbiol.">
        <title>The Global Catalogue of Microorganisms (GCM) 10K type strain sequencing project: providing services to taxonomists for standard genome sequencing and annotation.</title>
        <authorList>
            <consortium name="The Broad Institute Genomics Platform"/>
            <consortium name="The Broad Institute Genome Sequencing Center for Infectious Disease"/>
            <person name="Wu L."/>
            <person name="Ma J."/>
        </authorList>
    </citation>
    <scope>NUCLEOTIDE SEQUENCE [LARGE SCALE GENOMIC DNA]</scope>
    <source>
        <strain evidence="3">KCTC 42217</strain>
    </source>
</reference>
<dbReference type="InterPro" id="IPR051532">
    <property type="entry name" value="Ester_Hydrolysis_Enzymes"/>
</dbReference>
<dbReference type="EMBL" id="JBHUHZ010000003">
    <property type="protein sequence ID" value="MFD2164251.1"/>
    <property type="molecule type" value="Genomic_DNA"/>
</dbReference>
<dbReference type="Gene3D" id="3.40.50.1110">
    <property type="entry name" value="SGNH hydrolase"/>
    <property type="match status" value="1"/>
</dbReference>
<dbReference type="InterPro" id="IPR036514">
    <property type="entry name" value="SGNH_hydro_sf"/>
</dbReference>